<dbReference type="InterPro" id="IPR050319">
    <property type="entry name" value="ABC_transp_ATP-bind"/>
</dbReference>
<dbReference type="SMART" id="SM00382">
    <property type="entry name" value="AAA"/>
    <property type="match status" value="1"/>
</dbReference>
<evidence type="ECO:0000313" key="7">
    <source>
        <dbReference type="Proteomes" id="UP001230207"/>
    </source>
</evidence>
<reference evidence="6 7" key="1">
    <citation type="submission" date="2023-07" db="EMBL/GenBank/DDBJ databases">
        <title>Genomic Encyclopedia of Type Strains, Phase IV (KMG-IV): sequencing the most valuable type-strain genomes for metagenomic binning, comparative biology and taxonomic classification.</title>
        <authorList>
            <person name="Goeker M."/>
        </authorList>
    </citation>
    <scope>NUCLEOTIDE SEQUENCE [LARGE SCALE GENOMIC DNA]</scope>
    <source>
        <strain evidence="6 7">DSM 1112</strain>
    </source>
</reference>
<dbReference type="InterPro" id="IPR003593">
    <property type="entry name" value="AAA+_ATPase"/>
</dbReference>
<dbReference type="PROSITE" id="PS50893">
    <property type="entry name" value="ABC_TRANSPORTER_2"/>
    <property type="match status" value="1"/>
</dbReference>
<dbReference type="PANTHER" id="PTHR43776">
    <property type="entry name" value="TRANSPORT ATP-BINDING PROTEIN"/>
    <property type="match status" value="1"/>
</dbReference>
<evidence type="ECO:0000256" key="4">
    <source>
        <dbReference type="ARBA" id="ARBA00022840"/>
    </source>
</evidence>
<sequence length="280" mass="30223">MSTSGATPIIAVEGLVKRFHLRHSMLDSLRGVPPKTHVAIDNVSFSLNRGEILGLAGQSGSGKSTVARCLTRLVTPDSGMINLDGEDIRAVGGASLREARRRMQMIYQDPYTSLNPRMTVGAAILEAGQVHRQPGSEHPQAFVSGLLEQVGLPAGTALRRPRELSGGQRQRVAIARSLAVGPDILIADEAVSALDVSVQVQLLNLFVDLRDQLGLSILFISHQLAVLAEVCDRVAIMNRGRIVEIGTTTDVFTNPQDAYTRELLAAHPDPDPSRRNKEFA</sequence>
<evidence type="ECO:0000256" key="2">
    <source>
        <dbReference type="ARBA" id="ARBA00022448"/>
    </source>
</evidence>
<dbReference type="PROSITE" id="PS00211">
    <property type="entry name" value="ABC_TRANSPORTER_1"/>
    <property type="match status" value="1"/>
</dbReference>
<keyword evidence="2" id="KW-0813">Transport</keyword>
<name>A0ABU0BYT4_9HYPH</name>
<keyword evidence="3" id="KW-0547">Nucleotide-binding</keyword>
<comment type="caution">
    <text evidence="6">The sequence shown here is derived from an EMBL/GenBank/DDBJ whole genome shotgun (WGS) entry which is preliminary data.</text>
</comment>
<accession>A0ABU0BYT4</accession>
<protein>
    <submittedName>
        <fullName evidence="6">ABC-type glutathione transport system ATPase component</fullName>
    </submittedName>
</protein>
<feature type="domain" description="ABC transporter" evidence="5">
    <location>
        <begin position="10"/>
        <end position="264"/>
    </location>
</feature>
<keyword evidence="7" id="KW-1185">Reference proteome</keyword>
<dbReference type="InterPro" id="IPR027417">
    <property type="entry name" value="P-loop_NTPase"/>
</dbReference>
<organism evidence="6 7">
    <name type="scientific">Pararhizobium capsulatum DSM 1112</name>
    <dbReference type="NCBI Taxonomy" id="1121113"/>
    <lineage>
        <taxon>Bacteria</taxon>
        <taxon>Pseudomonadati</taxon>
        <taxon>Pseudomonadota</taxon>
        <taxon>Alphaproteobacteria</taxon>
        <taxon>Hyphomicrobiales</taxon>
        <taxon>Rhizobiaceae</taxon>
        <taxon>Rhizobium/Agrobacterium group</taxon>
        <taxon>Pararhizobium</taxon>
    </lineage>
</organism>
<dbReference type="CDD" id="cd03257">
    <property type="entry name" value="ABC_NikE_OppD_transporters"/>
    <property type="match status" value="1"/>
</dbReference>
<proteinExistence type="inferred from homology"/>
<dbReference type="RefSeq" id="WP_307235959.1">
    <property type="nucleotide sequence ID" value="NZ_JAUSVF010000003.1"/>
</dbReference>
<dbReference type="Proteomes" id="UP001230207">
    <property type="component" value="Unassembled WGS sequence"/>
</dbReference>
<dbReference type="PANTHER" id="PTHR43776:SF7">
    <property type="entry name" value="D,D-DIPEPTIDE TRANSPORT ATP-BINDING PROTEIN DDPF-RELATED"/>
    <property type="match status" value="1"/>
</dbReference>
<dbReference type="Gene3D" id="3.40.50.300">
    <property type="entry name" value="P-loop containing nucleotide triphosphate hydrolases"/>
    <property type="match status" value="1"/>
</dbReference>
<comment type="similarity">
    <text evidence="1">Belongs to the ABC transporter superfamily.</text>
</comment>
<dbReference type="InterPro" id="IPR003439">
    <property type="entry name" value="ABC_transporter-like_ATP-bd"/>
</dbReference>
<evidence type="ECO:0000259" key="5">
    <source>
        <dbReference type="PROSITE" id="PS50893"/>
    </source>
</evidence>
<evidence type="ECO:0000313" key="6">
    <source>
        <dbReference type="EMBL" id="MDQ0323427.1"/>
    </source>
</evidence>
<dbReference type="SUPFAM" id="SSF52540">
    <property type="entry name" value="P-loop containing nucleoside triphosphate hydrolases"/>
    <property type="match status" value="1"/>
</dbReference>
<dbReference type="Pfam" id="PF00005">
    <property type="entry name" value="ABC_tran"/>
    <property type="match status" value="1"/>
</dbReference>
<dbReference type="InterPro" id="IPR017871">
    <property type="entry name" value="ABC_transporter-like_CS"/>
</dbReference>
<evidence type="ECO:0000256" key="1">
    <source>
        <dbReference type="ARBA" id="ARBA00005417"/>
    </source>
</evidence>
<keyword evidence="4" id="KW-0067">ATP-binding</keyword>
<evidence type="ECO:0000256" key="3">
    <source>
        <dbReference type="ARBA" id="ARBA00022741"/>
    </source>
</evidence>
<gene>
    <name evidence="6" type="ORF">QO002_005633</name>
</gene>
<dbReference type="EMBL" id="JAUSVF010000003">
    <property type="protein sequence ID" value="MDQ0323427.1"/>
    <property type="molecule type" value="Genomic_DNA"/>
</dbReference>